<feature type="transmembrane region" description="Helical" evidence="10">
    <location>
        <begin position="1305"/>
        <end position="1326"/>
    </location>
</feature>
<dbReference type="InterPro" id="IPR017871">
    <property type="entry name" value="ABC_transporter-like_CS"/>
</dbReference>
<dbReference type="CDD" id="cd18579">
    <property type="entry name" value="ABC_6TM_ABCC_D1"/>
    <property type="match status" value="2"/>
</dbReference>
<feature type="domain" description="ABC transporter" evidence="11">
    <location>
        <begin position="1396"/>
        <end position="1620"/>
    </location>
</feature>
<dbReference type="CDD" id="cd03250">
    <property type="entry name" value="ABCC_MRP_domain1"/>
    <property type="match status" value="1"/>
</dbReference>
<evidence type="ECO:0000256" key="1">
    <source>
        <dbReference type="ARBA" id="ARBA00004141"/>
    </source>
</evidence>
<dbReference type="Proteomes" id="UP000275408">
    <property type="component" value="Unassembled WGS sequence"/>
</dbReference>
<dbReference type="GO" id="GO:0005524">
    <property type="term" value="F:ATP binding"/>
    <property type="evidence" value="ECO:0007669"/>
    <property type="project" value="UniProtKB-KW"/>
</dbReference>
<feature type="transmembrane region" description="Helical" evidence="10">
    <location>
        <begin position="480"/>
        <end position="500"/>
    </location>
</feature>
<dbReference type="EMBL" id="RCHS01003547">
    <property type="protein sequence ID" value="RMX40948.1"/>
    <property type="molecule type" value="Genomic_DNA"/>
</dbReference>
<feature type="transmembrane region" description="Helical" evidence="10">
    <location>
        <begin position="91"/>
        <end position="113"/>
    </location>
</feature>
<proteinExistence type="inferred from homology"/>
<feature type="transmembrane region" description="Helical" evidence="10">
    <location>
        <begin position="211"/>
        <end position="232"/>
    </location>
</feature>
<evidence type="ECO:0000313" key="14">
    <source>
        <dbReference type="Proteomes" id="UP000275408"/>
    </source>
</evidence>
<dbReference type="GO" id="GO:0016020">
    <property type="term" value="C:membrane"/>
    <property type="evidence" value="ECO:0007669"/>
    <property type="project" value="UniProtKB-SubCell"/>
</dbReference>
<feature type="domain" description="ABC transporter" evidence="11">
    <location>
        <begin position="796"/>
        <end position="1019"/>
    </location>
</feature>
<feature type="transmembrane region" description="Helical" evidence="10">
    <location>
        <begin position="585"/>
        <end position="602"/>
    </location>
</feature>
<dbReference type="PROSITE" id="PS50893">
    <property type="entry name" value="ABC_TRANSPORTER_2"/>
    <property type="match status" value="2"/>
</dbReference>
<feature type="transmembrane region" description="Helical" evidence="10">
    <location>
        <begin position="1222"/>
        <end position="1240"/>
    </location>
</feature>
<name>A0A3M6TI56_POCDA</name>
<dbReference type="GO" id="GO:0016887">
    <property type="term" value="F:ATP hydrolysis activity"/>
    <property type="evidence" value="ECO:0007669"/>
    <property type="project" value="InterPro"/>
</dbReference>
<dbReference type="FunFam" id="1.20.1560.10:FF:000017">
    <property type="entry name" value="Cystic fibrosis transmembrane conductance regulator"/>
    <property type="match status" value="2"/>
</dbReference>
<comment type="subcellular location">
    <subcellularLocation>
        <location evidence="1">Membrane</location>
        <topology evidence="1">Multi-pass membrane protein</topology>
    </subcellularLocation>
</comment>
<dbReference type="PROSITE" id="PS50929">
    <property type="entry name" value="ABC_TM1F"/>
    <property type="match status" value="3"/>
</dbReference>
<dbReference type="InterPro" id="IPR003439">
    <property type="entry name" value="ABC_transporter-like_ATP-bd"/>
</dbReference>
<comment type="caution">
    <text evidence="13">The sequence shown here is derived from an EMBL/GenBank/DDBJ whole genome shotgun (WGS) entry which is preliminary data.</text>
</comment>
<dbReference type="FunFam" id="3.40.50.300:FF:000973">
    <property type="entry name" value="Multidrug resistance-associated protein 4"/>
    <property type="match status" value="1"/>
</dbReference>
<sequence>MESQGYKKLSTNEVEESRESFLSLLFFHQMSDVLKTGNKRNLDEKDFLPLLEEHTSFSTTKKLQKKWNSEITKSQESGRRPRLWRSIIKTIIIREVATIIFAEALNFINRMIQPLLLAYLISALTSDNHHYTLMTYGVAIAMGISPLIGSFGLHHRAYCSELFGIKVSSALKGLVYIKTLLLSKDALVNVSTGRVIDLISNDVQRMVEAPFWFFPLAYVWLDIFLASFILAFFIGWQAVLGVIFLCVLVPYYAELSSMNALMRQRTSVETDQRLSLITEVVSGIRTIKAFACENGYREKIRSKRRQEIGIIRKNTTVLSCIATLEYTAAPIATLLSVISLMLTVSENMESQGYKKLSTDEVEESRESFLSLLFFHQMSDVFKTGNKRNLDEKDFLPLSEEHTSFSTTKKLQKKWNSEITKSQESGRRPRLWRSIIKTITFREVATIIFSEALNFINRMIQPLLLAYLISALTSDDHHYTLMTYGAAIAMGISPLIGSFGLHHRAYCSELFGIKVSSALKGLVYIKTLLLSKDTLVNVSTGRVIDLISNDVQRMVEAPYWFFPLAYVWLDIFLASFILAFFIGWQAVLGVIFLCVLVPYYAELSSMNALMRQRTAAETDQRLSLITEVVSGIRTIKAFACENGYREKIRSKRRKEIGIIRKNTTVLSCIATLEYTAAPIGTLLSVISLMLTGQPLTPSVVFLILSYINVLKRSVCTDLAQGFLKTYEAYVSLSRIEDYLLLENLPLTSSNRFSKKKGDVEKSPVIMGNPQNSLMDFTEAMYDKKSDSQNDRETQENLRVSSLTHKQTKRKDTFILQDVEFDTTLKSFTAVTGAVGSGKSTLLSAIAGELSNVSGTISFGGTFVYVPQKAWIFSGTIRENILFGQPYDEIRYARTTEVCALVEDIGRFPNGDQTFVGERGATLSGGQRARISLARAIYLDVDLYLLDDPLSAVDLKVGQHIMKNCIMGLLGNKTRLIAAHQEEHLKEADQVIVLYRGKLLGKGKFSELQERCILNGGTVTQFHNDPKELKSDSANMEKSKKGEEGMVQLTSRGKDMEISEENRFSGNVSSKLYWSYFRSGISTLPIIATICFFLVAQGILVAPNVWLAFLVKRPPGEQRYKSTLIIYGCLVFASVIFIYVRAAVFLLVSLKCTERLHDNMVIAVLRAPVLFFDSNPLGRILNRFSEDIGCMDEILPQKFLLSIQLSLLLLTTFTLPIVANPWLLIFFLPVAVLVGFITRYYLKTSRDLKRLEVASRSPVLSHLAETMNGLDTIRTRSRQRAFEDKFHRHQDLHNQAGVTWKQGARWLCVRLSLLSCLLVTVVALASILMSQDAAFAGLSLAYIIQIVAITELTVRELADVETFMTSVEQVMAYTKIDPEPGYKQERLPPARWPSEGNITFQDFSLTYYPGGPQVLKGINLSIKGGAKIGVAGRTGAGKSSIVAGLMRMPDPNGQVIVDGIGLKDLNIQAARRFISILGQDPVIFGGPLRKNLDFEERFEDADLWQVLEDVQMRDFVERLDGQLNYELLEHGSNVSVGERQLICLARVLLQRNQIVILDEPTANVDPDTEQTIWKVVRKMLKNSTVIIIAHRLHTIQDCDKILVFHNGEITEYESLDEASKHLT</sequence>
<dbReference type="OrthoDB" id="4865934at2759"/>
<evidence type="ECO:0000313" key="13">
    <source>
        <dbReference type="EMBL" id="RMX40948.1"/>
    </source>
</evidence>
<evidence type="ECO:0008006" key="15">
    <source>
        <dbReference type="Google" id="ProtNLM"/>
    </source>
</evidence>
<dbReference type="GO" id="GO:0140359">
    <property type="term" value="F:ABC-type transporter activity"/>
    <property type="evidence" value="ECO:0007669"/>
    <property type="project" value="InterPro"/>
</dbReference>
<dbReference type="PANTHER" id="PTHR24223:SF456">
    <property type="entry name" value="MULTIDRUG RESISTANCE-ASSOCIATED PROTEIN LETHAL(2)03659"/>
    <property type="match status" value="1"/>
</dbReference>
<keyword evidence="7" id="KW-0067">ATP-binding</keyword>
<comment type="similarity">
    <text evidence="2">Belongs to the ABC transporter superfamily. ABCC family. Conjugate transporter (TC 3.A.1.208) subfamily.</text>
</comment>
<keyword evidence="9 10" id="KW-0472">Membrane</keyword>
<dbReference type="InterPro" id="IPR044726">
    <property type="entry name" value="ABCC_6TM_D2"/>
</dbReference>
<feature type="domain" description="ABC transmembrane type-1" evidence="12">
    <location>
        <begin position="1085"/>
        <end position="1367"/>
    </location>
</feature>
<keyword evidence="14" id="KW-1185">Reference proteome</keyword>
<dbReference type="Gene3D" id="1.20.1560.10">
    <property type="entry name" value="ABC transporter type 1, transmembrane domain"/>
    <property type="match status" value="3"/>
</dbReference>
<dbReference type="Pfam" id="PF00664">
    <property type="entry name" value="ABC_membrane"/>
    <property type="match status" value="3"/>
</dbReference>
<evidence type="ECO:0000256" key="10">
    <source>
        <dbReference type="SAM" id="Phobius"/>
    </source>
</evidence>
<evidence type="ECO:0000256" key="2">
    <source>
        <dbReference type="ARBA" id="ARBA00009726"/>
    </source>
</evidence>
<accession>A0A3M6TI56</accession>
<keyword evidence="6" id="KW-0547">Nucleotide-binding</keyword>
<feature type="transmembrane region" description="Helical" evidence="10">
    <location>
        <begin position="238"/>
        <end position="255"/>
    </location>
</feature>
<evidence type="ECO:0000259" key="12">
    <source>
        <dbReference type="PROSITE" id="PS50929"/>
    </source>
</evidence>
<feature type="transmembrane region" description="Helical" evidence="10">
    <location>
        <begin position="133"/>
        <end position="153"/>
    </location>
</feature>
<dbReference type="FunFam" id="1.20.1560.10:FF:000013">
    <property type="entry name" value="ABC transporter C family member 2"/>
    <property type="match status" value="1"/>
</dbReference>
<dbReference type="FunFam" id="3.40.50.300:FF:000163">
    <property type="entry name" value="Multidrug resistance-associated protein member 4"/>
    <property type="match status" value="1"/>
</dbReference>
<evidence type="ECO:0000256" key="8">
    <source>
        <dbReference type="ARBA" id="ARBA00022989"/>
    </source>
</evidence>
<keyword evidence="8 10" id="KW-1133">Transmembrane helix</keyword>
<feature type="transmembrane region" description="Helical" evidence="10">
    <location>
        <begin position="1084"/>
        <end position="1109"/>
    </location>
</feature>
<evidence type="ECO:0000259" key="11">
    <source>
        <dbReference type="PROSITE" id="PS50893"/>
    </source>
</evidence>
<organism evidence="13 14">
    <name type="scientific">Pocillopora damicornis</name>
    <name type="common">Cauliflower coral</name>
    <name type="synonym">Millepora damicornis</name>
    <dbReference type="NCBI Taxonomy" id="46731"/>
    <lineage>
        <taxon>Eukaryota</taxon>
        <taxon>Metazoa</taxon>
        <taxon>Cnidaria</taxon>
        <taxon>Anthozoa</taxon>
        <taxon>Hexacorallia</taxon>
        <taxon>Scleractinia</taxon>
        <taxon>Astrocoeniina</taxon>
        <taxon>Pocilloporidae</taxon>
        <taxon>Pocillopora</taxon>
    </lineage>
</organism>
<evidence type="ECO:0000256" key="7">
    <source>
        <dbReference type="ARBA" id="ARBA00022840"/>
    </source>
</evidence>
<dbReference type="SUPFAM" id="SSF52540">
    <property type="entry name" value="P-loop containing nucleoside triphosphate hydrolases"/>
    <property type="match status" value="2"/>
</dbReference>
<dbReference type="SUPFAM" id="SSF90123">
    <property type="entry name" value="ABC transporter transmembrane region"/>
    <property type="match status" value="3"/>
</dbReference>
<dbReference type="PANTHER" id="PTHR24223">
    <property type="entry name" value="ATP-BINDING CASSETTE SUB-FAMILY C"/>
    <property type="match status" value="1"/>
</dbReference>
<dbReference type="InterPro" id="IPR011527">
    <property type="entry name" value="ABC1_TM_dom"/>
</dbReference>
<dbReference type="CDD" id="cd03244">
    <property type="entry name" value="ABCC_MRP_domain2"/>
    <property type="match status" value="1"/>
</dbReference>
<keyword evidence="3" id="KW-0813">Transport</keyword>
<feature type="transmembrane region" description="Helical" evidence="10">
    <location>
        <begin position="1197"/>
        <end position="1216"/>
    </location>
</feature>
<dbReference type="InterPro" id="IPR044746">
    <property type="entry name" value="ABCC_6TM_D1"/>
</dbReference>
<dbReference type="Gene3D" id="3.40.50.300">
    <property type="entry name" value="P-loop containing nucleotide triphosphate hydrolases"/>
    <property type="match status" value="2"/>
</dbReference>
<evidence type="ECO:0000256" key="6">
    <source>
        <dbReference type="ARBA" id="ARBA00022741"/>
    </source>
</evidence>
<evidence type="ECO:0000256" key="4">
    <source>
        <dbReference type="ARBA" id="ARBA00022692"/>
    </source>
</evidence>
<dbReference type="Pfam" id="PF00005">
    <property type="entry name" value="ABC_tran"/>
    <property type="match status" value="2"/>
</dbReference>
<dbReference type="CDD" id="cd18580">
    <property type="entry name" value="ABC_6TM_ABCC_D2"/>
    <property type="match status" value="1"/>
</dbReference>
<dbReference type="InterPro" id="IPR027417">
    <property type="entry name" value="P-loop_NTPase"/>
</dbReference>
<keyword evidence="5" id="KW-0677">Repeat</keyword>
<feature type="transmembrane region" description="Helical" evidence="10">
    <location>
        <begin position="558"/>
        <end position="579"/>
    </location>
</feature>
<protein>
    <recommendedName>
        <fullName evidence="15">Multidrug resistance-associated protein 4</fullName>
    </recommendedName>
</protein>
<dbReference type="InterPro" id="IPR003593">
    <property type="entry name" value="AAA+_ATPase"/>
</dbReference>
<evidence type="ECO:0000256" key="5">
    <source>
        <dbReference type="ARBA" id="ARBA00022737"/>
    </source>
</evidence>
<evidence type="ECO:0000256" key="9">
    <source>
        <dbReference type="ARBA" id="ARBA00023136"/>
    </source>
</evidence>
<feature type="transmembrane region" description="Helical" evidence="10">
    <location>
        <begin position="1121"/>
        <end position="1146"/>
    </location>
</feature>
<reference evidence="13 14" key="1">
    <citation type="journal article" date="2018" name="Sci. Rep.">
        <title>Comparative analysis of the Pocillopora damicornis genome highlights role of immune system in coral evolution.</title>
        <authorList>
            <person name="Cunning R."/>
            <person name="Bay R.A."/>
            <person name="Gillette P."/>
            <person name="Baker A.C."/>
            <person name="Traylor-Knowles N."/>
        </authorList>
    </citation>
    <scope>NUCLEOTIDE SEQUENCE [LARGE SCALE GENOMIC DNA]</scope>
    <source>
        <strain evidence="13">RSMAS</strain>
        <tissue evidence="13">Whole animal</tissue>
    </source>
</reference>
<dbReference type="PROSITE" id="PS00211">
    <property type="entry name" value="ABC_TRANSPORTER_1"/>
    <property type="match status" value="2"/>
</dbReference>
<dbReference type="InterPro" id="IPR050173">
    <property type="entry name" value="ABC_transporter_C-like"/>
</dbReference>
<feature type="domain" description="ABC transmembrane type-1" evidence="12">
    <location>
        <begin position="111"/>
        <end position="338"/>
    </location>
</feature>
<feature type="domain" description="ABC transmembrane type-1" evidence="12">
    <location>
        <begin position="458"/>
        <end position="709"/>
    </location>
</feature>
<feature type="transmembrane region" description="Helical" evidence="10">
    <location>
        <begin position="443"/>
        <end position="468"/>
    </location>
</feature>
<dbReference type="InterPro" id="IPR036640">
    <property type="entry name" value="ABC1_TM_sf"/>
</dbReference>
<evidence type="ECO:0000256" key="3">
    <source>
        <dbReference type="ARBA" id="ARBA00022448"/>
    </source>
</evidence>
<feature type="transmembrane region" description="Helical" evidence="10">
    <location>
        <begin position="681"/>
        <end position="706"/>
    </location>
</feature>
<keyword evidence="4 10" id="KW-0812">Transmembrane</keyword>
<gene>
    <name evidence="13" type="ORF">pdam_00023063</name>
</gene>
<dbReference type="SMART" id="SM00382">
    <property type="entry name" value="AAA"/>
    <property type="match status" value="2"/>
</dbReference>